<evidence type="ECO:0000256" key="1">
    <source>
        <dbReference type="ARBA" id="ARBA00006484"/>
    </source>
</evidence>
<dbReference type="SMART" id="SM00822">
    <property type="entry name" value="PKS_KR"/>
    <property type="match status" value="1"/>
</dbReference>
<dbReference type="InterPro" id="IPR057326">
    <property type="entry name" value="KR_dom"/>
</dbReference>
<dbReference type="AlphaFoldDB" id="A0A4U1I190"/>
<dbReference type="FunFam" id="3.40.50.720:FF:000084">
    <property type="entry name" value="Short-chain dehydrogenase reductase"/>
    <property type="match status" value="1"/>
</dbReference>
<dbReference type="SUPFAM" id="SSF51735">
    <property type="entry name" value="NAD(P)-binding Rossmann-fold domains"/>
    <property type="match status" value="1"/>
</dbReference>
<dbReference type="EMBL" id="SWJE01000010">
    <property type="protein sequence ID" value="TKC86875.1"/>
    <property type="molecule type" value="Genomic_DNA"/>
</dbReference>
<sequence length="252" mass="26002">MSTFSSSNLNGRVAVVTGAAGGLGRAFALRLAASGHRLVLTDRAPCGELAGEIRAAGGEAIALGCDLADTHDVERFAAEVIEREGRADVLVNNAAFMPMAPLASISAALWRQIMTVNVDAPFLLAQAFSKGMAERRWGRIVNLASSTVWGPPPGMSAYASSKMAVIGLTRALAAELGAYGVTVNAISPGLTRHAGSEANLPAVAFESVRARQFIPRTEAPEDLTGALAFLASDDAAFVTGQVLNVDGGGFGF</sequence>
<evidence type="ECO:0000259" key="3">
    <source>
        <dbReference type="SMART" id="SM00822"/>
    </source>
</evidence>
<dbReference type="InterPro" id="IPR020904">
    <property type="entry name" value="Sc_DH/Rdtase_CS"/>
</dbReference>
<proteinExistence type="inferred from homology"/>
<keyword evidence="2" id="KW-0560">Oxidoreductase</keyword>
<keyword evidence="5" id="KW-1185">Reference proteome</keyword>
<protein>
    <submittedName>
        <fullName evidence="4">SDR family oxidoreductase</fullName>
    </submittedName>
</protein>
<comment type="similarity">
    <text evidence="1">Belongs to the short-chain dehydrogenases/reductases (SDR) family.</text>
</comment>
<dbReference type="PANTHER" id="PTHR43639">
    <property type="entry name" value="OXIDOREDUCTASE, SHORT-CHAIN DEHYDROGENASE/REDUCTASE FAMILY (AFU_ORTHOLOGUE AFUA_5G02870)"/>
    <property type="match status" value="1"/>
</dbReference>
<comment type="caution">
    <text evidence="4">The sequence shown here is derived from an EMBL/GenBank/DDBJ whole genome shotgun (WGS) entry which is preliminary data.</text>
</comment>
<dbReference type="GO" id="GO:0016491">
    <property type="term" value="F:oxidoreductase activity"/>
    <property type="evidence" value="ECO:0007669"/>
    <property type="project" value="UniProtKB-KW"/>
</dbReference>
<evidence type="ECO:0000313" key="5">
    <source>
        <dbReference type="Proteomes" id="UP000305539"/>
    </source>
</evidence>
<evidence type="ECO:0000256" key="2">
    <source>
        <dbReference type="ARBA" id="ARBA00023002"/>
    </source>
</evidence>
<dbReference type="Pfam" id="PF13561">
    <property type="entry name" value="adh_short_C2"/>
    <property type="match status" value="1"/>
</dbReference>
<reference evidence="4 5" key="1">
    <citation type="submission" date="2019-04" db="EMBL/GenBank/DDBJ databases">
        <title>Trinickia sp. 7GSK02, isolated from subtropical forest soil.</title>
        <authorList>
            <person name="Gao Z.-H."/>
            <person name="Qiu L.-H."/>
        </authorList>
    </citation>
    <scope>NUCLEOTIDE SEQUENCE [LARGE SCALE GENOMIC DNA]</scope>
    <source>
        <strain evidence="4 5">7GSK02</strain>
    </source>
</reference>
<dbReference type="RefSeq" id="WP_136896768.1">
    <property type="nucleotide sequence ID" value="NZ_SWJE01000010.1"/>
</dbReference>
<dbReference type="InterPro" id="IPR036291">
    <property type="entry name" value="NAD(P)-bd_dom_sf"/>
</dbReference>
<dbReference type="PRINTS" id="PR00081">
    <property type="entry name" value="GDHRDH"/>
</dbReference>
<gene>
    <name evidence="4" type="ORF">FAZ69_19775</name>
</gene>
<organism evidence="4 5">
    <name type="scientific">Trinickia terrae</name>
    <dbReference type="NCBI Taxonomy" id="2571161"/>
    <lineage>
        <taxon>Bacteria</taxon>
        <taxon>Pseudomonadati</taxon>
        <taxon>Pseudomonadota</taxon>
        <taxon>Betaproteobacteria</taxon>
        <taxon>Burkholderiales</taxon>
        <taxon>Burkholderiaceae</taxon>
        <taxon>Trinickia</taxon>
    </lineage>
</organism>
<dbReference type="Gene3D" id="3.40.50.720">
    <property type="entry name" value="NAD(P)-binding Rossmann-like Domain"/>
    <property type="match status" value="1"/>
</dbReference>
<evidence type="ECO:0000313" key="4">
    <source>
        <dbReference type="EMBL" id="TKC86875.1"/>
    </source>
</evidence>
<dbReference type="Proteomes" id="UP000305539">
    <property type="component" value="Unassembled WGS sequence"/>
</dbReference>
<dbReference type="PRINTS" id="PR00080">
    <property type="entry name" value="SDRFAMILY"/>
</dbReference>
<dbReference type="CDD" id="cd05233">
    <property type="entry name" value="SDR_c"/>
    <property type="match status" value="1"/>
</dbReference>
<dbReference type="InterPro" id="IPR002347">
    <property type="entry name" value="SDR_fam"/>
</dbReference>
<name>A0A4U1I190_9BURK</name>
<accession>A0A4U1I190</accession>
<feature type="domain" description="Ketoreductase" evidence="3">
    <location>
        <begin position="12"/>
        <end position="189"/>
    </location>
</feature>
<dbReference type="PROSITE" id="PS00061">
    <property type="entry name" value="ADH_SHORT"/>
    <property type="match status" value="1"/>
</dbReference>
<dbReference type="PANTHER" id="PTHR43639:SF1">
    <property type="entry name" value="SHORT-CHAIN DEHYDROGENASE_REDUCTASE FAMILY PROTEIN"/>
    <property type="match status" value="1"/>
</dbReference>
<dbReference type="OrthoDB" id="196630at2"/>